<dbReference type="Proteomes" id="UP000472274">
    <property type="component" value="Unplaced"/>
</dbReference>
<reference evidence="3" key="2">
    <citation type="submission" date="2025-09" db="UniProtKB">
        <authorList>
            <consortium name="Ensembl"/>
        </authorList>
    </citation>
    <scope>IDENTIFICATION</scope>
</reference>
<feature type="domain" description="DUF4371" evidence="2">
    <location>
        <begin position="39"/>
        <end position="235"/>
    </location>
</feature>
<name>A0A674JYR2_9SAUR</name>
<organism evidence="3 4">
    <name type="scientific">Terrapene triunguis</name>
    <name type="common">Three-toed box turtle</name>
    <dbReference type="NCBI Taxonomy" id="2587831"/>
    <lineage>
        <taxon>Eukaryota</taxon>
        <taxon>Metazoa</taxon>
        <taxon>Chordata</taxon>
        <taxon>Craniata</taxon>
        <taxon>Vertebrata</taxon>
        <taxon>Euteleostomi</taxon>
        <taxon>Archelosauria</taxon>
        <taxon>Testudinata</taxon>
        <taxon>Testudines</taxon>
        <taxon>Cryptodira</taxon>
        <taxon>Durocryptodira</taxon>
        <taxon>Testudinoidea</taxon>
        <taxon>Emydidae</taxon>
        <taxon>Terrapene</taxon>
    </lineage>
</organism>
<dbReference type="PANTHER" id="PTHR45749:SF35">
    <property type="entry name" value="AC-LIKE TRANSPOSASE-RELATED"/>
    <property type="match status" value="1"/>
</dbReference>
<dbReference type="Pfam" id="PF05699">
    <property type="entry name" value="Dimer_Tnp_hAT"/>
    <property type="match status" value="1"/>
</dbReference>
<proteinExistence type="predicted"/>
<evidence type="ECO:0000313" key="4">
    <source>
        <dbReference type="Proteomes" id="UP000472274"/>
    </source>
</evidence>
<evidence type="ECO:0000313" key="3">
    <source>
        <dbReference type="Ensembl" id="ENSTMTP00000026525.1"/>
    </source>
</evidence>
<dbReference type="InterPro" id="IPR025398">
    <property type="entry name" value="DUF4371"/>
</dbReference>
<dbReference type="Ensembl" id="ENSTMTT00000027490.1">
    <property type="protein sequence ID" value="ENSTMTP00000026525.1"/>
    <property type="gene ID" value="ENSTMTG00000019394.1"/>
</dbReference>
<dbReference type="GeneTree" id="ENSGT00940000154356"/>
<dbReference type="AlphaFoldDB" id="A0A674JYR2"/>
<dbReference type="GO" id="GO:0046983">
    <property type="term" value="F:protein dimerization activity"/>
    <property type="evidence" value="ECO:0007669"/>
    <property type="project" value="InterPro"/>
</dbReference>
<dbReference type="SUPFAM" id="SSF53098">
    <property type="entry name" value="Ribonuclease H-like"/>
    <property type="match status" value="1"/>
</dbReference>
<dbReference type="InterPro" id="IPR008906">
    <property type="entry name" value="HATC_C_dom"/>
</dbReference>
<dbReference type="PANTHER" id="PTHR45749">
    <property type="match status" value="1"/>
</dbReference>
<dbReference type="InParanoid" id="A0A674JYR2"/>
<evidence type="ECO:0000259" key="1">
    <source>
        <dbReference type="Pfam" id="PF05699"/>
    </source>
</evidence>
<reference evidence="3" key="1">
    <citation type="submission" date="2025-08" db="UniProtKB">
        <authorList>
            <consortium name="Ensembl"/>
        </authorList>
    </citation>
    <scope>IDENTIFICATION</scope>
</reference>
<dbReference type="Pfam" id="PF14291">
    <property type="entry name" value="DUF4371"/>
    <property type="match status" value="1"/>
</dbReference>
<feature type="domain" description="HAT C-terminal dimerisation" evidence="1">
    <location>
        <begin position="484"/>
        <end position="555"/>
    </location>
</feature>
<protein>
    <recommendedName>
        <fullName evidence="5">DUF4371 domain-containing protein</fullName>
    </recommendedName>
</protein>
<accession>A0A674JYR2</accession>
<dbReference type="InterPro" id="IPR012337">
    <property type="entry name" value="RNaseH-like_sf"/>
</dbReference>
<keyword evidence="4" id="KW-1185">Reference proteome</keyword>
<sequence length="579" mass="66211">KDGNKRKISAHTEHLECFQNWKELELRLKTGKIIDEENLRVIKKKEKYWQQICILVRVLGGQNLTFHGHGRNQKLNTPGNGNFLKFVEYVALFDPVMKEHLRKITDHETQVHSLGKNMQNELIQILANAIKKKIVEAAHSAKYFSIILDCTPDVSHVEQMTMMIHLVDMEKSADEDNVEVLIKEHFWGFVPLKETTGAFMTETILQELEIMSLSGENLRGQGYDNGSNMKGKDNGLQRRMMEINPRAFFVSCSAHSLNLVVNDAARCCLEASSFFDLVQRLYVFFSGSTCCWEILTHRENSLTVKPLSQTRCESRIDALKTLFYELGNIYDAVIEISDDTTFTGSSGNAARSDAEALANGLSKFKFVTSLILWYNILFEINLTSKQLQEKNLNIHSAIQKLQQTKNILEEFRSDEGFERTLHLESVFGFIYDSHRLQKKTARQIREFCIKLESALTHENSKDIDATDLYSELRAFSRRLKKHSTPEEVLKFVCENKLTDSFPNIFIALCILLALPVSVASGECSFSKLKLIKTYLRSTMVQERLVGFATMSIEHEIAGKLDLKELVTEFSKLKASKVMF</sequence>
<evidence type="ECO:0000259" key="2">
    <source>
        <dbReference type="Pfam" id="PF14291"/>
    </source>
</evidence>
<evidence type="ECO:0008006" key="5">
    <source>
        <dbReference type="Google" id="ProtNLM"/>
    </source>
</evidence>